<gene>
    <name evidence="5" type="ORF">EHS24_008255</name>
</gene>
<dbReference type="InterPro" id="IPR018110">
    <property type="entry name" value="Mandel_Rmase/mucon_lact_enz_CS"/>
</dbReference>
<dbReference type="SFLD" id="SFLDG00179">
    <property type="entry name" value="mandelate_racemase"/>
    <property type="match status" value="1"/>
</dbReference>
<protein>
    <recommendedName>
        <fullName evidence="4">Mandelate racemase/muconate lactonizing enzyme C-terminal domain-containing protein</fullName>
    </recommendedName>
</protein>
<comment type="caution">
    <text evidence="5">The sequence shown here is derived from an EMBL/GenBank/DDBJ whole genome shotgun (WGS) entry which is preliminary data.</text>
</comment>
<evidence type="ECO:0000256" key="2">
    <source>
        <dbReference type="ARBA" id="ARBA00022723"/>
    </source>
</evidence>
<dbReference type="Pfam" id="PF13378">
    <property type="entry name" value="MR_MLE_C"/>
    <property type="match status" value="1"/>
</dbReference>
<dbReference type="PROSITE" id="PS00909">
    <property type="entry name" value="MR_MLE_2"/>
    <property type="match status" value="1"/>
</dbReference>
<dbReference type="InterPro" id="IPR029065">
    <property type="entry name" value="Enolase_C-like"/>
</dbReference>
<dbReference type="RefSeq" id="XP_028476506.1">
    <property type="nucleotide sequence ID" value="XM_028623573.1"/>
</dbReference>
<evidence type="ECO:0000256" key="3">
    <source>
        <dbReference type="ARBA" id="ARBA00022842"/>
    </source>
</evidence>
<dbReference type="Proteomes" id="UP000279236">
    <property type="component" value="Unassembled WGS sequence"/>
</dbReference>
<dbReference type="PANTHER" id="PTHR13794:SF58">
    <property type="entry name" value="MITOCHONDRIAL ENOLASE SUPERFAMILY MEMBER 1"/>
    <property type="match status" value="1"/>
</dbReference>
<feature type="domain" description="Mandelate racemase/muconate lactonizing enzyme C-terminal" evidence="4">
    <location>
        <begin position="203"/>
        <end position="299"/>
    </location>
</feature>
<evidence type="ECO:0000259" key="4">
    <source>
        <dbReference type="SMART" id="SM00922"/>
    </source>
</evidence>
<dbReference type="Gene3D" id="3.30.390.10">
    <property type="entry name" value="Enolase-like, N-terminal domain"/>
    <property type="match status" value="1"/>
</dbReference>
<dbReference type="InterPro" id="IPR029017">
    <property type="entry name" value="Enolase-like_N"/>
</dbReference>
<dbReference type="SUPFAM" id="SSF54826">
    <property type="entry name" value="Enolase N-terminal domain-like"/>
    <property type="match status" value="1"/>
</dbReference>
<accession>A0A427XTH9</accession>
<evidence type="ECO:0000256" key="1">
    <source>
        <dbReference type="ARBA" id="ARBA00001946"/>
    </source>
</evidence>
<dbReference type="GO" id="GO:0000287">
    <property type="term" value="F:magnesium ion binding"/>
    <property type="evidence" value="ECO:0007669"/>
    <property type="project" value="TreeGrafter"/>
</dbReference>
<dbReference type="SMART" id="SM00922">
    <property type="entry name" value="MR_MLE"/>
    <property type="match status" value="1"/>
</dbReference>
<dbReference type="GO" id="GO:0016052">
    <property type="term" value="P:carbohydrate catabolic process"/>
    <property type="evidence" value="ECO:0007669"/>
    <property type="project" value="TreeGrafter"/>
</dbReference>
<reference evidence="5 6" key="1">
    <citation type="submission" date="2018-11" db="EMBL/GenBank/DDBJ databases">
        <title>Genome sequence of Apiotrichum porosum DSM 27194.</title>
        <authorList>
            <person name="Aliyu H."/>
            <person name="Gorte O."/>
            <person name="Ochsenreither K."/>
        </authorList>
    </citation>
    <scope>NUCLEOTIDE SEQUENCE [LARGE SCALE GENOMIC DNA]</scope>
    <source>
        <strain evidence="5 6">DSM 27194</strain>
    </source>
</reference>
<keyword evidence="2" id="KW-0479">Metal-binding</keyword>
<dbReference type="InterPro" id="IPR013342">
    <property type="entry name" value="Mandelate_racemase_C"/>
</dbReference>
<dbReference type="GO" id="GO:0016836">
    <property type="term" value="F:hydro-lyase activity"/>
    <property type="evidence" value="ECO:0007669"/>
    <property type="project" value="TreeGrafter"/>
</dbReference>
<dbReference type="SUPFAM" id="SSF51604">
    <property type="entry name" value="Enolase C-terminal domain-like"/>
    <property type="match status" value="1"/>
</dbReference>
<dbReference type="InterPro" id="IPR013341">
    <property type="entry name" value="Mandelate_racemase_N_dom"/>
</dbReference>
<organism evidence="5 6">
    <name type="scientific">Apiotrichum porosum</name>
    <dbReference type="NCBI Taxonomy" id="105984"/>
    <lineage>
        <taxon>Eukaryota</taxon>
        <taxon>Fungi</taxon>
        <taxon>Dikarya</taxon>
        <taxon>Basidiomycota</taxon>
        <taxon>Agaricomycotina</taxon>
        <taxon>Tremellomycetes</taxon>
        <taxon>Trichosporonales</taxon>
        <taxon>Trichosporonaceae</taxon>
        <taxon>Apiotrichum</taxon>
    </lineage>
</organism>
<dbReference type="STRING" id="105984.A0A427XTH9"/>
<dbReference type="PANTHER" id="PTHR13794">
    <property type="entry name" value="ENOLASE SUPERFAMILY, MANDELATE RACEMASE"/>
    <property type="match status" value="1"/>
</dbReference>
<dbReference type="GeneID" id="39592798"/>
<dbReference type="GO" id="GO:0009063">
    <property type="term" value="P:amino acid catabolic process"/>
    <property type="evidence" value="ECO:0007669"/>
    <property type="project" value="InterPro"/>
</dbReference>
<dbReference type="OrthoDB" id="14161at2759"/>
<sequence length="459" mass="50678">MVSNFASQSVDPTITGYTVRDLRFPTSLDSIGSDPMNTSGENAHGYIVYHTDVPGLEGIGWSFSNGQGNEVLCAGIRCLAPRFVGRKLSSLTSDFAQTHRNFLGGQTRFMSPELASNAILNAVWDMWAKVEGKPLWKLIADFTPEQLVSVIDFRYITDELTPEQALAWLKEKEKTKQERLDLALKNQAVPGYNTSVGWLGLSDAEVEAGLKKAVDEGFKHFKLKVGLGLETDRKRLGMVRKVAGEDAVIMTDVNQLWDIDFAIEYMPKLADLKLWFIEEPTSPDDILGHARIRKALKPHGIGVATGEHVNNRVMFKQLLQAEAIDAVQLDALRLSGINEILSVCLLAAKFGVPVVPHSGGTGMPELCNHISHFDFVAISGKQSILEYTDHCHEYFTDPAAFSSGHFHAPTAPGYSCQITDEAFAKFECPQGSFWQSEKGQLMLNDPWRGCAAEQTSPMK</sequence>
<name>A0A427XTH9_9TREE</name>
<dbReference type="InterPro" id="IPR046945">
    <property type="entry name" value="RHMD-like"/>
</dbReference>
<evidence type="ECO:0000313" key="5">
    <source>
        <dbReference type="EMBL" id="RSH82051.1"/>
    </source>
</evidence>
<dbReference type="AlphaFoldDB" id="A0A427XTH9"/>
<keyword evidence="3" id="KW-0460">Magnesium</keyword>
<dbReference type="InterPro" id="IPR036849">
    <property type="entry name" value="Enolase-like_C_sf"/>
</dbReference>
<keyword evidence="6" id="KW-1185">Reference proteome</keyword>
<proteinExistence type="predicted"/>
<dbReference type="SFLD" id="SFLDS00001">
    <property type="entry name" value="Enolase"/>
    <property type="match status" value="1"/>
</dbReference>
<comment type="cofactor">
    <cofactor evidence="1">
        <name>Mg(2+)</name>
        <dbReference type="ChEBI" id="CHEBI:18420"/>
    </cofactor>
</comment>
<dbReference type="Gene3D" id="3.20.20.120">
    <property type="entry name" value="Enolase-like C-terminal domain"/>
    <property type="match status" value="1"/>
</dbReference>
<dbReference type="EMBL" id="RSCE01000006">
    <property type="protein sequence ID" value="RSH82051.1"/>
    <property type="molecule type" value="Genomic_DNA"/>
</dbReference>
<evidence type="ECO:0000313" key="6">
    <source>
        <dbReference type="Proteomes" id="UP000279236"/>
    </source>
</evidence>
<dbReference type="Pfam" id="PF02746">
    <property type="entry name" value="MR_MLE_N"/>
    <property type="match status" value="1"/>
</dbReference>